<dbReference type="AlphaFoldDB" id="A0A4V1RLE5"/>
<keyword evidence="1" id="KW-0472">Membrane</keyword>
<sequence>MTWLADHWLDVLGWGGSALLVYSLLQASLLRLRVLNAIACVVLIVFNWLLDVWPMVGMNLVLVGINAWFIVKMLREQHDETAFEVLEVGPTDEYLRHVLRVHGDDILRFNPDFVHDPGTTQDAFLVQKGDETVGVVLLHEEGETARVQLDYVTPRYRDFSPGEFVWRRSGLLAGRGIREVVTPPGMVGAYYDRLGFQRVGQSWRLDLGS</sequence>
<evidence type="ECO:0000313" key="2">
    <source>
        <dbReference type="EMBL" id="RYB95502.1"/>
    </source>
</evidence>
<reference evidence="2 3" key="1">
    <citation type="submission" date="2019-01" db="EMBL/GenBank/DDBJ databases">
        <title>Novel species of Nocardioides.</title>
        <authorList>
            <person name="Liu Q."/>
            <person name="Xin Y.-H."/>
        </authorList>
    </citation>
    <scope>NUCLEOTIDE SEQUENCE [LARGE SCALE GENOMIC DNA]</scope>
    <source>
        <strain evidence="2 3">CGMCC 4.6882</strain>
    </source>
</reference>
<evidence type="ECO:0000313" key="3">
    <source>
        <dbReference type="Proteomes" id="UP000294071"/>
    </source>
</evidence>
<keyword evidence="3" id="KW-1185">Reference proteome</keyword>
<gene>
    <name evidence="2" type="ORF">EUA93_14825</name>
</gene>
<comment type="caution">
    <text evidence="2">The sequence shown here is derived from an EMBL/GenBank/DDBJ whole genome shotgun (WGS) entry which is preliminary data.</text>
</comment>
<dbReference type="EMBL" id="SDWT01000001">
    <property type="protein sequence ID" value="RYB95502.1"/>
    <property type="molecule type" value="Genomic_DNA"/>
</dbReference>
<organism evidence="2 3">
    <name type="scientific">Nocardioides oleivorans</name>
    <dbReference type="NCBI Taxonomy" id="273676"/>
    <lineage>
        <taxon>Bacteria</taxon>
        <taxon>Bacillati</taxon>
        <taxon>Actinomycetota</taxon>
        <taxon>Actinomycetes</taxon>
        <taxon>Propionibacteriales</taxon>
        <taxon>Nocardioidaceae</taxon>
        <taxon>Nocardioides</taxon>
    </lineage>
</organism>
<dbReference type="RefSeq" id="WP_129400834.1">
    <property type="nucleotide sequence ID" value="NZ_SDWT01000001.1"/>
</dbReference>
<dbReference type="Proteomes" id="UP000294071">
    <property type="component" value="Unassembled WGS sequence"/>
</dbReference>
<dbReference type="OrthoDB" id="677174at2"/>
<keyword evidence="1" id="KW-1133">Transmembrane helix</keyword>
<proteinExistence type="predicted"/>
<keyword evidence="1" id="KW-0812">Transmembrane</keyword>
<evidence type="ECO:0000256" key="1">
    <source>
        <dbReference type="SAM" id="Phobius"/>
    </source>
</evidence>
<feature type="transmembrane region" description="Helical" evidence="1">
    <location>
        <begin position="6"/>
        <end position="25"/>
    </location>
</feature>
<name>A0A4V1RLE5_9ACTN</name>
<evidence type="ECO:0008006" key="4">
    <source>
        <dbReference type="Google" id="ProtNLM"/>
    </source>
</evidence>
<protein>
    <recommendedName>
        <fullName evidence="4">N-acetyltransferase domain-containing protein</fullName>
    </recommendedName>
</protein>
<accession>A0A4V1RLE5</accession>